<evidence type="ECO:0000256" key="1">
    <source>
        <dbReference type="ARBA" id="ARBA00004502"/>
    </source>
</evidence>
<evidence type="ECO:0000313" key="5">
    <source>
        <dbReference type="EMBL" id="OTG01088.1"/>
    </source>
</evidence>
<evidence type="ECO:0000256" key="3">
    <source>
        <dbReference type="ARBA" id="ARBA00022677"/>
    </source>
</evidence>
<name>A0A251SQH7_HELAN</name>
<dbReference type="SUPFAM" id="SSF53474">
    <property type="entry name" value="alpha/beta-Hydrolases"/>
    <property type="match status" value="1"/>
</dbReference>
<proteinExistence type="inferred from homology"/>
<dbReference type="InParanoid" id="A0A251SQH7"/>
<gene>
    <name evidence="5" type="ORF">HannXRQ_Chr13g0398201</name>
</gene>
<dbReference type="FunCoup" id="A0A251SQH7">
    <property type="interactions" value="2896"/>
</dbReference>
<dbReference type="Gene3D" id="3.40.50.1820">
    <property type="entry name" value="alpha/beta hydrolase"/>
    <property type="match status" value="1"/>
</dbReference>
<dbReference type="GO" id="GO:0005811">
    <property type="term" value="C:lipid droplet"/>
    <property type="evidence" value="ECO:0000318"/>
    <property type="project" value="GO_Central"/>
</dbReference>
<keyword evidence="6" id="KW-1185">Reference proteome</keyword>
<keyword evidence="4 5" id="KW-0378">Hydrolase</keyword>
<accession>A0A251SQH7</accession>
<dbReference type="GO" id="GO:0019915">
    <property type="term" value="P:lipid storage"/>
    <property type="evidence" value="ECO:0000318"/>
    <property type="project" value="GO_Central"/>
</dbReference>
<dbReference type="EMBL" id="CM007902">
    <property type="protein sequence ID" value="OTG01088.1"/>
    <property type="molecule type" value="Genomic_DNA"/>
</dbReference>
<comment type="similarity">
    <text evidence="2">Belongs to the AB hydrolase superfamily. LDAH family.</text>
</comment>
<sequence>MLLIMGPPVMLSFTPQIRFRYFLDSNSSENIFIKKETNNSTNTQFSSAIASISSKISQMGHEKSQLLRPKSDALPNFRFCNVSGRKTELVEIHPTNPRFHILFVPGNPGVISFYTDFLESLYEQMGEAASITAIGHISHSEKDWEHGNVFTLKEQIDHKINFIEQELQDLKVPLILVGHSIGSFMSLEIFKQIPEKVAYFIALYPFLAVNARSQQQSIIKKISRSRLQSNLISATVALLGFLPISVSRFIAKMSLGKSWSATAIDALCKGVLKYHTMCNVLYLAMTEFEELVKVPDWEFMRKKKNKIAFLYGDDDHWAPLYMHDEVVKQVPDAVVEVEKEGHTHSFCCTVSGSVWVARHVATLINKTML</sequence>
<dbReference type="Pfam" id="PF10230">
    <property type="entry name" value="LIDHydrolase"/>
    <property type="match status" value="1"/>
</dbReference>
<dbReference type="AlphaFoldDB" id="A0A251SQH7"/>
<evidence type="ECO:0000256" key="2">
    <source>
        <dbReference type="ARBA" id="ARBA00008300"/>
    </source>
</evidence>
<dbReference type="GO" id="GO:0016298">
    <property type="term" value="F:lipase activity"/>
    <property type="evidence" value="ECO:0007669"/>
    <property type="project" value="InterPro"/>
</dbReference>
<dbReference type="PANTHER" id="PTHR13390:SF0">
    <property type="entry name" value="LIPID DROPLET-ASSOCIATED HYDROLASE"/>
    <property type="match status" value="1"/>
</dbReference>
<dbReference type="Proteomes" id="UP000215914">
    <property type="component" value="Chromosome 13"/>
</dbReference>
<protein>
    <submittedName>
        <fullName evidence="5">Putative lipid droplet-associated hydrolase, Alpha/Beta hydrolase fold protein</fullName>
    </submittedName>
</protein>
<dbReference type="InterPro" id="IPR019363">
    <property type="entry name" value="LDAH"/>
</dbReference>
<reference evidence="6" key="1">
    <citation type="journal article" date="2017" name="Nature">
        <title>The sunflower genome provides insights into oil metabolism, flowering and Asterid evolution.</title>
        <authorList>
            <person name="Badouin H."/>
            <person name="Gouzy J."/>
            <person name="Grassa C.J."/>
            <person name="Murat F."/>
            <person name="Staton S.E."/>
            <person name="Cottret L."/>
            <person name="Lelandais-Briere C."/>
            <person name="Owens G.L."/>
            <person name="Carrere S."/>
            <person name="Mayjonade B."/>
            <person name="Legrand L."/>
            <person name="Gill N."/>
            <person name="Kane N.C."/>
            <person name="Bowers J.E."/>
            <person name="Hubner S."/>
            <person name="Bellec A."/>
            <person name="Berard A."/>
            <person name="Berges H."/>
            <person name="Blanchet N."/>
            <person name="Boniface M.C."/>
            <person name="Brunel D."/>
            <person name="Catrice O."/>
            <person name="Chaidir N."/>
            <person name="Claudel C."/>
            <person name="Donnadieu C."/>
            <person name="Faraut T."/>
            <person name="Fievet G."/>
            <person name="Helmstetter N."/>
            <person name="King M."/>
            <person name="Knapp S.J."/>
            <person name="Lai Z."/>
            <person name="Le Paslier M.C."/>
            <person name="Lippi Y."/>
            <person name="Lorenzon L."/>
            <person name="Mandel J.R."/>
            <person name="Marage G."/>
            <person name="Marchand G."/>
            <person name="Marquand E."/>
            <person name="Bret-Mestries E."/>
            <person name="Morien E."/>
            <person name="Nambeesan S."/>
            <person name="Nguyen T."/>
            <person name="Pegot-Espagnet P."/>
            <person name="Pouilly N."/>
            <person name="Raftis F."/>
            <person name="Sallet E."/>
            <person name="Schiex T."/>
            <person name="Thomas J."/>
            <person name="Vandecasteele C."/>
            <person name="Vares D."/>
            <person name="Vear F."/>
            <person name="Vautrin S."/>
            <person name="Crespi M."/>
            <person name="Mangin B."/>
            <person name="Burke J.M."/>
            <person name="Salse J."/>
            <person name="Munos S."/>
            <person name="Vincourt P."/>
            <person name="Rieseberg L.H."/>
            <person name="Langlade N.B."/>
        </authorList>
    </citation>
    <scope>NUCLEOTIDE SEQUENCE [LARGE SCALE GENOMIC DNA]</scope>
    <source>
        <strain evidence="6">cv. SF193</strain>
    </source>
</reference>
<dbReference type="PANTHER" id="PTHR13390">
    <property type="entry name" value="LIPASE"/>
    <property type="match status" value="1"/>
</dbReference>
<dbReference type="InterPro" id="IPR029058">
    <property type="entry name" value="AB_hydrolase_fold"/>
</dbReference>
<dbReference type="OMA" id="WVPVSYY"/>
<keyword evidence="3" id="KW-0551">Lipid droplet</keyword>
<organism evidence="5 6">
    <name type="scientific">Helianthus annuus</name>
    <name type="common">Common sunflower</name>
    <dbReference type="NCBI Taxonomy" id="4232"/>
    <lineage>
        <taxon>Eukaryota</taxon>
        <taxon>Viridiplantae</taxon>
        <taxon>Streptophyta</taxon>
        <taxon>Embryophyta</taxon>
        <taxon>Tracheophyta</taxon>
        <taxon>Spermatophyta</taxon>
        <taxon>Magnoliopsida</taxon>
        <taxon>eudicotyledons</taxon>
        <taxon>Gunneridae</taxon>
        <taxon>Pentapetalae</taxon>
        <taxon>asterids</taxon>
        <taxon>campanulids</taxon>
        <taxon>Asterales</taxon>
        <taxon>Asteraceae</taxon>
        <taxon>Asteroideae</taxon>
        <taxon>Heliantheae alliance</taxon>
        <taxon>Heliantheae</taxon>
        <taxon>Helianthus</taxon>
    </lineage>
</organism>
<evidence type="ECO:0000256" key="4">
    <source>
        <dbReference type="ARBA" id="ARBA00022801"/>
    </source>
</evidence>
<evidence type="ECO:0000313" key="6">
    <source>
        <dbReference type="Proteomes" id="UP000215914"/>
    </source>
</evidence>
<comment type="subcellular location">
    <subcellularLocation>
        <location evidence="1">Lipid droplet</location>
    </subcellularLocation>
</comment>